<name>A0A3T0ICS3_9CAUD</name>
<dbReference type="KEGG" id="vg:55612889"/>
<evidence type="ECO:0000313" key="2">
    <source>
        <dbReference type="Proteomes" id="UP000284334"/>
    </source>
</evidence>
<reference evidence="1 2" key="1">
    <citation type="submission" date="2018-10" db="EMBL/GenBank/DDBJ databases">
        <authorList>
            <person name="Soria N.A."/>
            <person name="Batley M.G."/>
            <person name="Hanafy A."/>
            <person name="Singh N."/>
            <person name="Shaffer C.D."/>
            <person name="Weston-Hafer K.A."/>
            <person name="Russell D.A."/>
            <person name="Pope W.H."/>
            <person name="Jacobs-Sera D."/>
            <person name="Hendrix R.W."/>
            <person name="Hatfull G.F."/>
        </authorList>
    </citation>
    <scope>NUCLEOTIDE SEQUENCE [LARGE SCALE GENOMIC DNA]</scope>
</reference>
<proteinExistence type="predicted"/>
<gene>
    <name evidence="1" type="primary">199</name>
    <name evidence="1" type="ORF">SEA_GILSON_199</name>
</gene>
<dbReference type="Proteomes" id="UP000284334">
    <property type="component" value="Segment"/>
</dbReference>
<keyword evidence="2" id="KW-1185">Reference proteome</keyword>
<protein>
    <submittedName>
        <fullName evidence="1">Uncharacterized protein</fullName>
    </submittedName>
</protein>
<organism evidence="1 2">
    <name type="scientific">Streptomyces phage Gilson</name>
    <dbReference type="NCBI Taxonomy" id="2488789"/>
    <lineage>
        <taxon>Viruses</taxon>
        <taxon>Duplodnaviria</taxon>
        <taxon>Heunggongvirae</taxon>
        <taxon>Uroviricota</taxon>
        <taxon>Caudoviricetes</taxon>
        <taxon>Stanwilliamsviridae</taxon>
        <taxon>Loccivirinae</taxon>
        <taxon>Gilsonvirus</taxon>
        <taxon>Gilsonvirus gilson</taxon>
    </lineage>
</organism>
<dbReference type="RefSeq" id="YP_009842629.1">
    <property type="nucleotide sequence ID" value="NC_048742.1"/>
</dbReference>
<dbReference type="GeneID" id="55612889"/>
<sequence length="89" mass="10281">MRDICEELAHWFLVHDYKWKFDYGHGNPDADDIEAVINRAMQLLSVEETDTRLEVGRLIFMKNAELGLVDIYVHAGTIEENSLNEDSDV</sequence>
<evidence type="ECO:0000313" key="1">
    <source>
        <dbReference type="EMBL" id="AZU97244.1"/>
    </source>
</evidence>
<accession>A0A3T0ICS3</accession>
<dbReference type="EMBL" id="MK061412">
    <property type="protein sequence ID" value="AZU97244.1"/>
    <property type="molecule type" value="Genomic_DNA"/>
</dbReference>